<dbReference type="AlphaFoldDB" id="A0A0C5JKZ3"/>
<dbReference type="Gene3D" id="3.30.2310.20">
    <property type="entry name" value="RelE-like"/>
    <property type="match status" value="1"/>
</dbReference>
<proteinExistence type="predicted"/>
<reference evidence="1 2" key="1">
    <citation type="journal article" date="2015" name="Genome Announc.">
        <title>Complete Genome Sequence of a Novel Bacterium within the Family Rhodocyclaceae That Degrades Polycyclic Aromatic Hydrocarbons.</title>
        <authorList>
            <person name="Singleton D.R."/>
            <person name="Dickey A.N."/>
            <person name="Scholl E.H."/>
            <person name="Wright F.A."/>
            <person name="Aitken M.D."/>
        </authorList>
    </citation>
    <scope>NUCLEOTIDE SEQUENCE [LARGE SCALE GENOMIC DNA]</scope>
    <source>
        <strain evidence="2">PG1-Ca6</strain>
    </source>
</reference>
<evidence type="ECO:0000313" key="1">
    <source>
        <dbReference type="EMBL" id="AJP48036.1"/>
    </source>
</evidence>
<sequence length="93" mass="10655">MTIRSFRCADTLALYEGRKPKRFRNIEAVAERKLQMLDDAVELRDLASPPGNRLEALGGNRQGQHSIRINNQWRVCFVWADNGAADVEIVDYH</sequence>
<dbReference type="Pfam" id="PF05015">
    <property type="entry name" value="HigB-like_toxin"/>
    <property type="match status" value="1"/>
</dbReference>
<dbReference type="STRING" id="1565605.PG1C_05355"/>
<name>A0A0C5JKZ3_9PROT</name>
<gene>
    <name evidence="1" type="ORF">PG1C_05355</name>
</gene>
<evidence type="ECO:0000313" key="2">
    <source>
        <dbReference type="Proteomes" id="UP000061603"/>
    </source>
</evidence>
<accession>A0A0C5JKZ3</accession>
<dbReference type="EMBL" id="CP010554">
    <property type="protein sequence ID" value="AJP48036.1"/>
    <property type="molecule type" value="Genomic_DNA"/>
</dbReference>
<keyword evidence="2" id="KW-1185">Reference proteome</keyword>
<dbReference type="PATRIC" id="fig|1565605.3.peg.1124"/>
<organism evidence="1 2">
    <name type="scientific">Rugosibacter aromaticivorans</name>
    <dbReference type="NCBI Taxonomy" id="1565605"/>
    <lineage>
        <taxon>Bacteria</taxon>
        <taxon>Pseudomonadati</taxon>
        <taxon>Pseudomonadota</taxon>
        <taxon>Betaproteobacteria</taxon>
        <taxon>Nitrosomonadales</taxon>
        <taxon>Sterolibacteriaceae</taxon>
        <taxon>Rugosibacter</taxon>
    </lineage>
</organism>
<dbReference type="SUPFAM" id="SSF143011">
    <property type="entry name" value="RelE-like"/>
    <property type="match status" value="1"/>
</dbReference>
<dbReference type="InterPro" id="IPR007711">
    <property type="entry name" value="HigB-1"/>
</dbReference>
<dbReference type="PANTHER" id="PTHR40266">
    <property type="entry name" value="TOXIN HIGB-1"/>
    <property type="match status" value="1"/>
</dbReference>
<dbReference type="RefSeq" id="WP_202636391.1">
    <property type="nucleotide sequence ID" value="NZ_CP010554.1"/>
</dbReference>
<dbReference type="InterPro" id="IPR035093">
    <property type="entry name" value="RelE/ParE_toxin_dom_sf"/>
</dbReference>
<protein>
    <recommendedName>
        <fullName evidence="3">Excinuclease ABC subunit A</fullName>
    </recommendedName>
</protein>
<dbReference type="PANTHER" id="PTHR40266:SF2">
    <property type="entry name" value="TOXIN HIGB-1"/>
    <property type="match status" value="1"/>
</dbReference>
<dbReference type="Proteomes" id="UP000061603">
    <property type="component" value="Chromosome"/>
</dbReference>
<dbReference type="KEGG" id="rbu:PG1C_05355"/>
<evidence type="ECO:0008006" key="3">
    <source>
        <dbReference type="Google" id="ProtNLM"/>
    </source>
</evidence>
<dbReference type="HOGENOM" id="CLU_155111_1_1_4"/>